<dbReference type="RefSeq" id="WP_215922040.1">
    <property type="nucleotide sequence ID" value="NZ_JAHKNI010000012.1"/>
</dbReference>
<keyword evidence="3 5" id="KW-1133">Transmembrane helix</keyword>
<sequence>MVPIGYTPVSTSLRAARVANSVAFGLQGFFLSVVLTELPQIQTRYRLGDTLILVAVVGITLLAAVGSLIAEQLAVRWSSRVSLRIGLGLIAIAGTVTALAPTAAVLFPALAIYGIAVGIVDASTNMQAVFIQHGYGRFVLSSFYAAWSAGSILGALLVSACEATHVTLAEAVFAAAMVVLAGGLALGPRLLGTRQAEAEPAEVQAAAGESAESVHIVPLKMYLAFGIAMALMFAIDQANNNWSTLYMKNSLLASSATAALSLATYQGAALLTRLTGDWWVRRFGPRAVVRTAALIGVIGLVIVVSAPGPIPALAGFLIIGLGVPVVAPLCFSEVGRLTGGRGLDAVIARLNLFNYAGALVGGAVVGAVSDASTMRIGFVLPLIFAASLILLARYFHAGIRD</sequence>
<evidence type="ECO:0000256" key="2">
    <source>
        <dbReference type="ARBA" id="ARBA00022692"/>
    </source>
</evidence>
<feature type="domain" description="Major facilitator superfamily (MFS) profile" evidence="6">
    <location>
        <begin position="16"/>
        <end position="401"/>
    </location>
</feature>
<dbReference type="InterPro" id="IPR051788">
    <property type="entry name" value="MFS_Transporter"/>
</dbReference>
<comment type="caution">
    <text evidence="7">The sequence shown here is derived from an EMBL/GenBank/DDBJ whole genome shotgun (WGS) entry which is preliminary data.</text>
</comment>
<feature type="transmembrane region" description="Helical" evidence="5">
    <location>
        <begin position="50"/>
        <end position="70"/>
    </location>
</feature>
<comment type="subcellular location">
    <subcellularLocation>
        <location evidence="1">Cell membrane</location>
        <topology evidence="1">Multi-pass membrane protein</topology>
    </subcellularLocation>
</comment>
<accession>A0ABS6B878</accession>
<keyword evidence="2 5" id="KW-0812">Transmembrane</keyword>
<dbReference type="InterPro" id="IPR011701">
    <property type="entry name" value="MFS"/>
</dbReference>
<proteinExistence type="predicted"/>
<dbReference type="Pfam" id="PF07690">
    <property type="entry name" value="MFS_1"/>
    <property type="match status" value="1"/>
</dbReference>
<feature type="transmembrane region" description="Helical" evidence="5">
    <location>
        <begin position="352"/>
        <end position="369"/>
    </location>
</feature>
<feature type="transmembrane region" description="Helical" evidence="5">
    <location>
        <begin position="138"/>
        <end position="160"/>
    </location>
</feature>
<feature type="transmembrane region" description="Helical" evidence="5">
    <location>
        <begin position="90"/>
        <end position="117"/>
    </location>
</feature>
<feature type="transmembrane region" description="Helical" evidence="5">
    <location>
        <begin position="251"/>
        <end position="275"/>
    </location>
</feature>
<evidence type="ECO:0000313" key="8">
    <source>
        <dbReference type="Proteomes" id="UP000733379"/>
    </source>
</evidence>
<dbReference type="SUPFAM" id="SSF103473">
    <property type="entry name" value="MFS general substrate transporter"/>
    <property type="match status" value="1"/>
</dbReference>
<reference evidence="7 8" key="1">
    <citation type="submission" date="2021-06" db="EMBL/GenBank/DDBJ databases">
        <title>Actinomycetes sequencing.</title>
        <authorList>
            <person name="Shan Q."/>
        </authorList>
    </citation>
    <scope>NUCLEOTIDE SEQUENCE [LARGE SCALE GENOMIC DNA]</scope>
    <source>
        <strain evidence="7 8">NEAU-G5</strain>
    </source>
</reference>
<name>A0ABS6B878_9NOCA</name>
<protein>
    <submittedName>
        <fullName evidence="7">MFS transporter</fullName>
    </submittedName>
</protein>
<evidence type="ECO:0000256" key="5">
    <source>
        <dbReference type="SAM" id="Phobius"/>
    </source>
</evidence>
<dbReference type="Proteomes" id="UP000733379">
    <property type="component" value="Unassembled WGS sequence"/>
</dbReference>
<gene>
    <name evidence="7" type="ORF">KO481_31245</name>
</gene>
<evidence type="ECO:0000256" key="1">
    <source>
        <dbReference type="ARBA" id="ARBA00004651"/>
    </source>
</evidence>
<dbReference type="InterPro" id="IPR020846">
    <property type="entry name" value="MFS_dom"/>
</dbReference>
<organism evidence="7 8">
    <name type="scientific">Nocardia albiluteola</name>
    <dbReference type="NCBI Taxonomy" id="2842303"/>
    <lineage>
        <taxon>Bacteria</taxon>
        <taxon>Bacillati</taxon>
        <taxon>Actinomycetota</taxon>
        <taxon>Actinomycetes</taxon>
        <taxon>Mycobacteriales</taxon>
        <taxon>Nocardiaceae</taxon>
        <taxon>Nocardia</taxon>
    </lineage>
</organism>
<keyword evidence="4 5" id="KW-0472">Membrane</keyword>
<dbReference type="Gene3D" id="1.20.1250.20">
    <property type="entry name" value="MFS general substrate transporter like domains"/>
    <property type="match status" value="2"/>
</dbReference>
<evidence type="ECO:0000259" key="6">
    <source>
        <dbReference type="PROSITE" id="PS50850"/>
    </source>
</evidence>
<dbReference type="PROSITE" id="PS50850">
    <property type="entry name" value="MFS"/>
    <property type="match status" value="1"/>
</dbReference>
<evidence type="ECO:0000256" key="4">
    <source>
        <dbReference type="ARBA" id="ARBA00023136"/>
    </source>
</evidence>
<feature type="transmembrane region" description="Helical" evidence="5">
    <location>
        <begin position="18"/>
        <end position="38"/>
    </location>
</feature>
<dbReference type="PANTHER" id="PTHR23514">
    <property type="entry name" value="BYPASS OF STOP CODON PROTEIN 6"/>
    <property type="match status" value="1"/>
</dbReference>
<keyword evidence="8" id="KW-1185">Reference proteome</keyword>
<dbReference type="EMBL" id="JAHKNI010000012">
    <property type="protein sequence ID" value="MBU3065985.1"/>
    <property type="molecule type" value="Genomic_DNA"/>
</dbReference>
<evidence type="ECO:0000313" key="7">
    <source>
        <dbReference type="EMBL" id="MBU3065985.1"/>
    </source>
</evidence>
<feature type="transmembrane region" description="Helical" evidence="5">
    <location>
        <begin position="287"/>
        <end position="306"/>
    </location>
</feature>
<feature type="transmembrane region" description="Helical" evidence="5">
    <location>
        <begin position="375"/>
        <end position="395"/>
    </location>
</feature>
<feature type="transmembrane region" description="Helical" evidence="5">
    <location>
        <begin position="312"/>
        <end position="331"/>
    </location>
</feature>
<evidence type="ECO:0000256" key="3">
    <source>
        <dbReference type="ARBA" id="ARBA00022989"/>
    </source>
</evidence>
<dbReference type="PANTHER" id="PTHR23514:SF13">
    <property type="entry name" value="INNER MEMBRANE PROTEIN YBJJ"/>
    <property type="match status" value="1"/>
</dbReference>
<feature type="transmembrane region" description="Helical" evidence="5">
    <location>
        <begin position="221"/>
        <end position="239"/>
    </location>
</feature>
<feature type="transmembrane region" description="Helical" evidence="5">
    <location>
        <begin position="166"/>
        <end position="186"/>
    </location>
</feature>
<dbReference type="InterPro" id="IPR036259">
    <property type="entry name" value="MFS_trans_sf"/>
</dbReference>